<gene>
    <name evidence="2" type="ORF">QUW28_00805</name>
</gene>
<protein>
    <submittedName>
        <fullName evidence="2">NADPH-dependent FMN reductase</fullName>
        <ecNumber evidence="2">1.-.-.-</ecNumber>
    </submittedName>
</protein>
<comment type="caution">
    <text evidence="2">The sequence shown here is derived from an EMBL/GenBank/DDBJ whole genome shotgun (WGS) entry which is preliminary data.</text>
</comment>
<keyword evidence="3" id="KW-1185">Reference proteome</keyword>
<dbReference type="InterPro" id="IPR050712">
    <property type="entry name" value="NAD(P)H-dep_reductase"/>
</dbReference>
<organism evidence="2 3">
    <name type="scientific">Enorma phocaeensis</name>
    <dbReference type="NCBI Taxonomy" id="1871019"/>
    <lineage>
        <taxon>Bacteria</taxon>
        <taxon>Bacillati</taxon>
        <taxon>Actinomycetota</taxon>
        <taxon>Coriobacteriia</taxon>
        <taxon>Coriobacteriales</taxon>
        <taxon>Coriobacteriaceae</taxon>
        <taxon>Enorma</taxon>
    </lineage>
</organism>
<dbReference type="Gene3D" id="3.40.50.360">
    <property type="match status" value="1"/>
</dbReference>
<evidence type="ECO:0000259" key="1">
    <source>
        <dbReference type="Pfam" id="PF03358"/>
    </source>
</evidence>
<evidence type="ECO:0000313" key="2">
    <source>
        <dbReference type="EMBL" id="MDM8274043.1"/>
    </source>
</evidence>
<sequence length="182" mass="19976">MDILAIVGSLRDASMNRKLAEAAKREIASLDPTATFTILDWADVPLFNEDIERPAPSAVQRVREQVLAADGIWFFTPEYNHYFPGTLKNLLDWLSRPVDAQQGQVLDRKPCAISGVSAGGSGTAVAQDHLVTLVSLLNMNVMNKPRLTIPFGFSKMKDGALELGDSLPYLQRQAEAFLAFIS</sequence>
<keyword evidence="2" id="KW-0560">Oxidoreductase</keyword>
<reference evidence="3" key="1">
    <citation type="submission" date="2023-06" db="EMBL/GenBank/DDBJ databases">
        <title>Identification and characterization of horizontal gene transfer across gut microbiota members of farm animals based on homology search.</title>
        <authorList>
            <person name="Zeman M."/>
            <person name="Kubasova T."/>
            <person name="Jahodarova E."/>
            <person name="Nykrynova M."/>
            <person name="Rychlik I."/>
        </authorList>
    </citation>
    <scope>NUCLEOTIDE SEQUENCE [LARGE SCALE GENOMIC DNA]</scope>
    <source>
        <strain evidence="3">154_Feed</strain>
    </source>
</reference>
<dbReference type="GO" id="GO:0016491">
    <property type="term" value="F:oxidoreductase activity"/>
    <property type="evidence" value="ECO:0007669"/>
    <property type="project" value="UniProtKB-KW"/>
</dbReference>
<dbReference type="RefSeq" id="WP_289543779.1">
    <property type="nucleotide sequence ID" value="NZ_JAUDDZ010000001.1"/>
</dbReference>
<dbReference type="InterPro" id="IPR029039">
    <property type="entry name" value="Flavoprotein-like_sf"/>
</dbReference>
<name>A0ABT7V6C6_9ACTN</name>
<dbReference type="Proteomes" id="UP001529421">
    <property type="component" value="Unassembled WGS sequence"/>
</dbReference>
<dbReference type="EMBL" id="JAUDDZ010000001">
    <property type="protein sequence ID" value="MDM8274043.1"/>
    <property type="molecule type" value="Genomic_DNA"/>
</dbReference>
<feature type="domain" description="NADPH-dependent FMN reductase-like" evidence="1">
    <location>
        <begin position="1"/>
        <end position="151"/>
    </location>
</feature>
<dbReference type="PANTHER" id="PTHR30543:SF21">
    <property type="entry name" value="NAD(P)H-DEPENDENT FMN REDUCTASE LOT6"/>
    <property type="match status" value="1"/>
</dbReference>
<evidence type="ECO:0000313" key="3">
    <source>
        <dbReference type="Proteomes" id="UP001529421"/>
    </source>
</evidence>
<dbReference type="InterPro" id="IPR005025">
    <property type="entry name" value="FMN_Rdtase-like_dom"/>
</dbReference>
<dbReference type="EC" id="1.-.-.-" evidence="2"/>
<proteinExistence type="predicted"/>
<dbReference type="Pfam" id="PF03358">
    <property type="entry name" value="FMN_red"/>
    <property type="match status" value="1"/>
</dbReference>
<dbReference type="SUPFAM" id="SSF52218">
    <property type="entry name" value="Flavoproteins"/>
    <property type="match status" value="1"/>
</dbReference>
<accession>A0ABT7V6C6</accession>
<dbReference type="PANTHER" id="PTHR30543">
    <property type="entry name" value="CHROMATE REDUCTASE"/>
    <property type="match status" value="1"/>
</dbReference>